<proteinExistence type="predicted"/>
<dbReference type="Ensembl" id="ENSSSCT00070021654.1">
    <property type="protein sequence ID" value="ENSSSCP00070017912.1"/>
    <property type="gene ID" value="ENSSSCG00070011141.1"/>
</dbReference>
<reference evidence="1" key="2">
    <citation type="submission" date="2025-08" db="UniProtKB">
        <authorList>
            <consortium name="Ensembl"/>
        </authorList>
    </citation>
    <scope>IDENTIFICATION</scope>
</reference>
<organism evidence="1 2">
    <name type="scientific">Sus scrofa</name>
    <name type="common">Pig</name>
    <dbReference type="NCBI Taxonomy" id="9823"/>
    <lineage>
        <taxon>Eukaryota</taxon>
        <taxon>Metazoa</taxon>
        <taxon>Chordata</taxon>
        <taxon>Craniata</taxon>
        <taxon>Vertebrata</taxon>
        <taxon>Euteleostomi</taxon>
        <taxon>Mammalia</taxon>
        <taxon>Eutheria</taxon>
        <taxon>Laurasiatheria</taxon>
        <taxon>Artiodactyla</taxon>
        <taxon>Suina</taxon>
        <taxon>Suidae</taxon>
        <taxon>Sus</taxon>
    </lineage>
</organism>
<dbReference type="AlphaFoldDB" id="A0A4X1TRP0"/>
<accession>A0A4X1TRP0</accession>
<protein>
    <submittedName>
        <fullName evidence="1">Uncharacterized protein</fullName>
    </submittedName>
</protein>
<evidence type="ECO:0000313" key="2">
    <source>
        <dbReference type="Proteomes" id="UP000314985"/>
    </source>
</evidence>
<evidence type="ECO:0000313" key="1">
    <source>
        <dbReference type="Ensembl" id="ENSSSCP00070017912.1"/>
    </source>
</evidence>
<name>A0A4X1TRP0_PIG</name>
<dbReference type="Proteomes" id="UP000314985">
    <property type="component" value="Chromosome 14"/>
</dbReference>
<reference evidence="1 2" key="1">
    <citation type="submission" date="2017-08" db="EMBL/GenBank/DDBJ databases">
        <title>USMARCv1.0.</title>
        <authorList>
            <person name="Hannum G.I."/>
            <person name="Koren S."/>
            <person name="Schroeder S.G."/>
            <person name="Chin S.C."/>
            <person name="Nonneman D.J."/>
            <person name="Becker S.A."/>
            <person name="Rosen B.D."/>
            <person name="Bickhart D.M."/>
            <person name="Putnam N.H."/>
            <person name="Green R.E."/>
            <person name="Tuggle C.K."/>
            <person name="Liu H."/>
            <person name="Rohrer G.A."/>
            <person name="Warr A."/>
            <person name="Hall R."/>
            <person name="Kim K."/>
            <person name="Hume D.A."/>
            <person name="Talbot R."/>
            <person name="Chow W."/>
            <person name="Howe K."/>
            <person name="Schwartz A.S."/>
            <person name="Watson M."/>
            <person name="Archibald A.L."/>
            <person name="Phillippy A.M."/>
            <person name="Smith T.P.L."/>
        </authorList>
    </citation>
    <scope>NUCLEOTIDE SEQUENCE [LARGE SCALE GENOMIC DNA]</scope>
</reference>
<sequence length="100" mass="10582">MAGATGQGPRWAPIISPPGTHTFVRYRSGFLNLDTADMIGCVILCCRGCTVHCRMFSSIPGLPSLDASIVTSQSVSRHCQMSPGGRGLGQSPSWLTTICL</sequence>